<name>A0A160SYT9_9CHLR</name>
<evidence type="ECO:0000256" key="2">
    <source>
        <dbReference type="ARBA" id="ARBA00012438"/>
    </source>
</evidence>
<comment type="catalytic activity">
    <reaction evidence="1">
        <text>ATP + protein L-histidine = ADP + protein N-phospho-L-histidine.</text>
        <dbReference type="EC" id="2.7.13.3"/>
    </reaction>
</comment>
<keyword evidence="3 7" id="KW-0808">Transferase</keyword>
<dbReference type="Gene3D" id="1.10.287.130">
    <property type="match status" value="1"/>
</dbReference>
<dbReference type="Pfam" id="PF02518">
    <property type="entry name" value="HATPase_c"/>
    <property type="match status" value="1"/>
</dbReference>
<dbReference type="GO" id="GO:0030295">
    <property type="term" value="F:protein kinase activator activity"/>
    <property type="evidence" value="ECO:0007669"/>
    <property type="project" value="TreeGrafter"/>
</dbReference>
<dbReference type="InterPro" id="IPR036097">
    <property type="entry name" value="HisK_dim/P_sf"/>
</dbReference>
<dbReference type="GO" id="GO:0000155">
    <property type="term" value="F:phosphorelay sensor kinase activity"/>
    <property type="evidence" value="ECO:0007669"/>
    <property type="project" value="InterPro"/>
</dbReference>
<dbReference type="EMBL" id="LN890655">
    <property type="protein sequence ID" value="CUS02681.2"/>
    <property type="molecule type" value="Genomic_DNA"/>
</dbReference>
<evidence type="ECO:0000256" key="5">
    <source>
        <dbReference type="SAM" id="MobiDB-lite"/>
    </source>
</evidence>
<dbReference type="InterPro" id="IPR050351">
    <property type="entry name" value="BphY/WalK/GraS-like"/>
</dbReference>
<dbReference type="InterPro" id="IPR003661">
    <property type="entry name" value="HisK_dim/P_dom"/>
</dbReference>
<gene>
    <name evidence="7" type="ORF">CFX0092_A0803</name>
</gene>
<reference evidence="7" key="1">
    <citation type="submission" date="2016-01" db="EMBL/GenBank/DDBJ databases">
        <authorList>
            <person name="Mcilroy J.S."/>
            <person name="Karst M S."/>
            <person name="Albertsen M."/>
        </authorList>
    </citation>
    <scope>NUCLEOTIDE SEQUENCE</scope>
    <source>
        <strain evidence="7">Cfx-K</strain>
    </source>
</reference>
<keyword evidence="8" id="KW-1185">Reference proteome</keyword>
<dbReference type="CDD" id="cd00082">
    <property type="entry name" value="HisKA"/>
    <property type="match status" value="1"/>
</dbReference>
<dbReference type="AlphaFoldDB" id="A0A160SYT9"/>
<dbReference type="SUPFAM" id="SSF47384">
    <property type="entry name" value="Homodimeric domain of signal transducing histidine kinase"/>
    <property type="match status" value="1"/>
</dbReference>
<dbReference type="PANTHER" id="PTHR42878:SF13">
    <property type="entry name" value="HISTIDINE KINASE"/>
    <property type="match status" value="1"/>
</dbReference>
<keyword evidence="4 7" id="KW-0418">Kinase</keyword>
<proteinExistence type="predicted"/>
<dbReference type="Proteomes" id="UP000215027">
    <property type="component" value="Chromosome I"/>
</dbReference>
<dbReference type="InterPro" id="IPR003594">
    <property type="entry name" value="HATPase_dom"/>
</dbReference>
<dbReference type="Gene3D" id="3.30.565.10">
    <property type="entry name" value="Histidine kinase-like ATPase, C-terminal domain"/>
    <property type="match status" value="1"/>
</dbReference>
<accession>A0A160SYT9</accession>
<feature type="compositionally biased region" description="Polar residues" evidence="5">
    <location>
        <begin position="1"/>
        <end position="16"/>
    </location>
</feature>
<dbReference type="SUPFAM" id="SSF55874">
    <property type="entry name" value="ATPase domain of HSP90 chaperone/DNA topoisomerase II/histidine kinase"/>
    <property type="match status" value="1"/>
</dbReference>
<dbReference type="EC" id="2.7.13.3" evidence="2"/>
<dbReference type="PANTHER" id="PTHR42878">
    <property type="entry name" value="TWO-COMPONENT HISTIDINE KINASE"/>
    <property type="match status" value="1"/>
</dbReference>
<dbReference type="PROSITE" id="PS50109">
    <property type="entry name" value="HIS_KIN"/>
    <property type="match status" value="1"/>
</dbReference>
<dbReference type="GO" id="GO:0007234">
    <property type="term" value="P:osmosensory signaling via phosphorelay pathway"/>
    <property type="evidence" value="ECO:0007669"/>
    <property type="project" value="TreeGrafter"/>
</dbReference>
<dbReference type="InterPro" id="IPR036890">
    <property type="entry name" value="HATPase_C_sf"/>
</dbReference>
<evidence type="ECO:0000313" key="8">
    <source>
        <dbReference type="Proteomes" id="UP000215027"/>
    </source>
</evidence>
<dbReference type="InterPro" id="IPR005467">
    <property type="entry name" value="His_kinase_dom"/>
</dbReference>
<dbReference type="KEGG" id="pbf:CFX0092_A0803"/>
<evidence type="ECO:0000256" key="3">
    <source>
        <dbReference type="ARBA" id="ARBA00022679"/>
    </source>
</evidence>
<evidence type="ECO:0000256" key="1">
    <source>
        <dbReference type="ARBA" id="ARBA00000085"/>
    </source>
</evidence>
<dbReference type="Pfam" id="PF00512">
    <property type="entry name" value="HisKA"/>
    <property type="match status" value="1"/>
</dbReference>
<dbReference type="SMART" id="SM00388">
    <property type="entry name" value="HisKA"/>
    <property type="match status" value="1"/>
</dbReference>
<dbReference type="SMART" id="SM00387">
    <property type="entry name" value="HATPase_c"/>
    <property type="match status" value="1"/>
</dbReference>
<evidence type="ECO:0000259" key="6">
    <source>
        <dbReference type="PROSITE" id="PS50109"/>
    </source>
</evidence>
<evidence type="ECO:0000256" key="4">
    <source>
        <dbReference type="ARBA" id="ARBA00022777"/>
    </source>
</evidence>
<feature type="region of interest" description="Disordered" evidence="5">
    <location>
        <begin position="1"/>
        <end position="25"/>
    </location>
</feature>
<dbReference type="GO" id="GO:0000156">
    <property type="term" value="F:phosphorelay response regulator activity"/>
    <property type="evidence" value="ECO:0007669"/>
    <property type="project" value="TreeGrafter"/>
</dbReference>
<sequence length="252" mass="27194">MSKTISSAKNTTPETTSRMERQQQRRVSLVAMAAHDLRTPLAIIQGYAQLLATEPAVAANQDVAEYLANIVVHADALGIMLENLFTLDQLARHELHLSLTRADLTELVAQAIAQTEGLARVKGVALELQRGDGAGPWVNADAAQIGRVLYNLIGHTIKYARPDSRLAVVVDRDGAYGRMQLCDPQRVLPAEIQAQLFDPIDTNQNGIASLRGMDMGLVLARQVAEAHDGAAEADCELGQGVTLCLRLPLSES</sequence>
<organism evidence="7 8">
    <name type="scientific">Candidatus Promineifilum breve</name>
    <dbReference type="NCBI Taxonomy" id="1806508"/>
    <lineage>
        <taxon>Bacteria</taxon>
        <taxon>Bacillati</taxon>
        <taxon>Chloroflexota</taxon>
        <taxon>Ardenticatenia</taxon>
        <taxon>Candidatus Promineifilales</taxon>
        <taxon>Candidatus Promineifilaceae</taxon>
        <taxon>Candidatus Promineifilum</taxon>
    </lineage>
</organism>
<feature type="domain" description="Histidine kinase" evidence="6">
    <location>
        <begin position="32"/>
        <end position="251"/>
    </location>
</feature>
<evidence type="ECO:0000313" key="7">
    <source>
        <dbReference type="EMBL" id="CUS02681.2"/>
    </source>
</evidence>
<protein>
    <recommendedName>
        <fullName evidence="2">histidine kinase</fullName>
        <ecNumber evidence="2">2.7.13.3</ecNumber>
    </recommendedName>
</protein>